<comment type="caution">
    <text evidence="2">The sequence shown here is derived from an EMBL/GenBank/DDBJ whole genome shotgun (WGS) entry which is preliminary data.</text>
</comment>
<keyword evidence="1" id="KW-0732">Signal</keyword>
<sequence>MNKFVPAVVATALALSIGAATMAPVAASAAQHGSRNCIWRVDSPGAYMNASGVFYFEAANNELWGKGPSDLYSYEHHVWGNISPAVVHIESCDP</sequence>
<proteinExistence type="predicted"/>
<organism evidence="2 3">
    <name type="scientific">Fodinicola feengrottensis</name>
    <dbReference type="NCBI Taxonomy" id="435914"/>
    <lineage>
        <taxon>Bacteria</taxon>
        <taxon>Bacillati</taxon>
        <taxon>Actinomycetota</taxon>
        <taxon>Actinomycetes</taxon>
        <taxon>Mycobacteriales</taxon>
        <taxon>Fodinicola</taxon>
    </lineage>
</organism>
<feature type="chain" id="PRO_5045075435" evidence="1">
    <location>
        <begin position="23"/>
        <end position="94"/>
    </location>
</feature>
<name>A0ABN2HZN0_9ACTN</name>
<gene>
    <name evidence="2" type="ORF">GCM10009765_51820</name>
</gene>
<reference evidence="2 3" key="1">
    <citation type="journal article" date="2019" name="Int. J. Syst. Evol. Microbiol.">
        <title>The Global Catalogue of Microorganisms (GCM) 10K type strain sequencing project: providing services to taxonomists for standard genome sequencing and annotation.</title>
        <authorList>
            <consortium name="The Broad Institute Genomics Platform"/>
            <consortium name="The Broad Institute Genome Sequencing Center for Infectious Disease"/>
            <person name="Wu L."/>
            <person name="Ma J."/>
        </authorList>
    </citation>
    <scope>NUCLEOTIDE SEQUENCE [LARGE SCALE GENOMIC DNA]</scope>
    <source>
        <strain evidence="2 3">JCM 14718</strain>
    </source>
</reference>
<evidence type="ECO:0000256" key="1">
    <source>
        <dbReference type="SAM" id="SignalP"/>
    </source>
</evidence>
<protein>
    <submittedName>
        <fullName evidence="2">Uncharacterized protein</fullName>
    </submittedName>
</protein>
<dbReference type="EMBL" id="BAAANY010000020">
    <property type="protein sequence ID" value="GAA1696212.1"/>
    <property type="molecule type" value="Genomic_DNA"/>
</dbReference>
<accession>A0ABN2HZN0</accession>
<evidence type="ECO:0000313" key="3">
    <source>
        <dbReference type="Proteomes" id="UP001500618"/>
    </source>
</evidence>
<keyword evidence="3" id="KW-1185">Reference proteome</keyword>
<dbReference type="Proteomes" id="UP001500618">
    <property type="component" value="Unassembled WGS sequence"/>
</dbReference>
<evidence type="ECO:0000313" key="2">
    <source>
        <dbReference type="EMBL" id="GAA1696212.1"/>
    </source>
</evidence>
<dbReference type="RefSeq" id="WP_344313063.1">
    <property type="nucleotide sequence ID" value="NZ_BAAANY010000020.1"/>
</dbReference>
<feature type="signal peptide" evidence="1">
    <location>
        <begin position="1"/>
        <end position="22"/>
    </location>
</feature>